<evidence type="ECO:0000313" key="2">
    <source>
        <dbReference type="EMBL" id="ANF86219.1"/>
    </source>
</evidence>
<dbReference type="SUPFAM" id="SSF55729">
    <property type="entry name" value="Acyl-CoA N-acyltransferases (Nat)"/>
    <property type="match status" value="1"/>
</dbReference>
<dbReference type="KEGG" id="panr:A7J50_2824"/>
<dbReference type="InterPro" id="IPR016181">
    <property type="entry name" value="Acyl_CoA_acyltransferase"/>
</dbReference>
<accession>A0A172Z2J9</accession>
<sequence length="100" mass="11021">MIALVHDNGTLIEIGVARYATAKEHECECAITVADTWQCLGLGRILMQHLMTAARANVFKRMYTVHAATNLPLRELTHALGFNSVTDPDERTQIISSVAL</sequence>
<evidence type="ECO:0000259" key="1">
    <source>
        <dbReference type="PROSITE" id="PS51186"/>
    </source>
</evidence>
<dbReference type="GO" id="GO:0016747">
    <property type="term" value="F:acyltransferase activity, transferring groups other than amino-acyl groups"/>
    <property type="evidence" value="ECO:0007669"/>
    <property type="project" value="InterPro"/>
</dbReference>
<dbReference type="AlphaFoldDB" id="A0A172Z2J9"/>
<dbReference type="PROSITE" id="PS51186">
    <property type="entry name" value="GNAT"/>
    <property type="match status" value="1"/>
</dbReference>
<proteinExistence type="predicted"/>
<protein>
    <submittedName>
        <fullName evidence="2">GNAT family acetyltransferase</fullName>
    </submittedName>
</protein>
<dbReference type="InterPro" id="IPR000182">
    <property type="entry name" value="GNAT_dom"/>
</dbReference>
<dbReference type="Proteomes" id="UP000077829">
    <property type="component" value="Chromosome"/>
</dbReference>
<dbReference type="CDD" id="cd04301">
    <property type="entry name" value="NAT_SF"/>
    <property type="match status" value="1"/>
</dbReference>
<feature type="domain" description="N-acetyltransferase" evidence="1">
    <location>
        <begin position="1"/>
        <end position="100"/>
    </location>
</feature>
<organism evidence="2 3">
    <name type="scientific">Pseudomonas antarctica</name>
    <dbReference type="NCBI Taxonomy" id="219572"/>
    <lineage>
        <taxon>Bacteria</taxon>
        <taxon>Pseudomonadati</taxon>
        <taxon>Pseudomonadota</taxon>
        <taxon>Gammaproteobacteria</taxon>
        <taxon>Pseudomonadales</taxon>
        <taxon>Pseudomonadaceae</taxon>
        <taxon>Pseudomonas</taxon>
    </lineage>
</organism>
<gene>
    <name evidence="2" type="ORF">A7J50_2824</name>
</gene>
<dbReference type="Pfam" id="PF00583">
    <property type="entry name" value="Acetyltransf_1"/>
    <property type="match status" value="1"/>
</dbReference>
<reference evidence="2 3" key="1">
    <citation type="submission" date="2016-05" db="EMBL/GenBank/DDBJ databases">
        <title>Complete genome sequence of Pseudomonas antarctica PAMC 27494.</title>
        <authorList>
            <person name="Lee J."/>
        </authorList>
    </citation>
    <scope>NUCLEOTIDE SEQUENCE [LARGE SCALE GENOMIC DNA]</scope>
    <source>
        <strain evidence="2 3">PAMC 27494</strain>
    </source>
</reference>
<dbReference type="PATRIC" id="fig|219572.3.peg.2901"/>
<keyword evidence="2" id="KW-0808">Transferase</keyword>
<evidence type="ECO:0000313" key="3">
    <source>
        <dbReference type="Proteomes" id="UP000077829"/>
    </source>
</evidence>
<dbReference type="Gene3D" id="3.40.630.30">
    <property type="match status" value="1"/>
</dbReference>
<name>A0A172Z2J9_9PSED</name>
<dbReference type="EMBL" id="CP015600">
    <property type="protein sequence ID" value="ANF86219.1"/>
    <property type="molecule type" value="Genomic_DNA"/>
</dbReference>
<dbReference type="STRING" id="219572.A7J50_2824"/>